<evidence type="ECO:0000313" key="2">
    <source>
        <dbReference type="Proteomes" id="UP000829494"/>
    </source>
</evidence>
<reference evidence="1 2" key="1">
    <citation type="submission" date="2022-03" db="EMBL/GenBank/DDBJ databases">
        <title>Complete genome of Streptomyces rimosus ssp. rimosus R7 (=ATCC 10970).</title>
        <authorList>
            <person name="Beganovic S."/>
            <person name="Ruckert C."/>
            <person name="Busche T."/>
            <person name="Kalinowski J."/>
            <person name="Wittmann C."/>
        </authorList>
    </citation>
    <scope>NUCLEOTIDE SEQUENCE [LARGE SCALE GENOMIC DNA]</scope>
    <source>
        <strain evidence="1 2">R7</strain>
    </source>
</reference>
<name>A0ABY3YRS2_STRRM</name>
<dbReference type="Proteomes" id="UP000829494">
    <property type="component" value="Chromosome"/>
</dbReference>
<keyword evidence="2" id="KW-1185">Reference proteome</keyword>
<organism evidence="1 2">
    <name type="scientific">Streptomyces rimosus subsp. rimosus</name>
    <dbReference type="NCBI Taxonomy" id="132474"/>
    <lineage>
        <taxon>Bacteria</taxon>
        <taxon>Bacillati</taxon>
        <taxon>Actinomycetota</taxon>
        <taxon>Actinomycetes</taxon>
        <taxon>Kitasatosporales</taxon>
        <taxon>Streptomycetaceae</taxon>
        <taxon>Streptomyces</taxon>
    </lineage>
</organism>
<evidence type="ECO:0008006" key="3">
    <source>
        <dbReference type="Google" id="ProtNLM"/>
    </source>
</evidence>
<protein>
    <recommendedName>
        <fullName evidence="3">Immunity protein 35 domain-containing protein</fullName>
    </recommendedName>
</protein>
<dbReference type="EMBL" id="CP094298">
    <property type="protein sequence ID" value="UNZ00553.1"/>
    <property type="molecule type" value="Genomic_DNA"/>
</dbReference>
<sequence>MRVRAWNGGLVPGDDGVPKVQRFDDPASYFVSIGMTRDAVDDEAGDEVVGIGVSVIRAGREFGGPGYGFTYQCGPVVVTETSADQILTLRQVTREVVEAAGVLQEHPHRDVHGSRDEF</sequence>
<gene>
    <name evidence="1" type="ORF">SRIMR7_00200</name>
</gene>
<proteinExistence type="predicted"/>
<accession>A0ABY3YRS2</accession>
<evidence type="ECO:0000313" key="1">
    <source>
        <dbReference type="EMBL" id="UNZ00553.1"/>
    </source>
</evidence>